<evidence type="ECO:0000256" key="1">
    <source>
        <dbReference type="SAM" id="MobiDB-lite"/>
    </source>
</evidence>
<name>A0A6L2KIV9_TANCI</name>
<evidence type="ECO:0000313" key="2">
    <source>
        <dbReference type="EMBL" id="GEU48592.1"/>
    </source>
</evidence>
<reference evidence="2" key="1">
    <citation type="journal article" date="2019" name="Sci. Rep.">
        <title>Draft genome of Tanacetum cinerariifolium, the natural source of mosquito coil.</title>
        <authorList>
            <person name="Yamashiro T."/>
            <person name="Shiraishi A."/>
            <person name="Satake H."/>
            <person name="Nakayama K."/>
        </authorList>
    </citation>
    <scope>NUCLEOTIDE SEQUENCE</scope>
</reference>
<sequence>MLLNFNDENEGTDDEVEEVVKTKSKEKTGATRPKDKGKAVATDDDLSKPFKEVLKCPFTKRIIEFSAPRHRLPTNAKIYDGTGDLEDHITRFTGVGNQWEWPMHVWCWMFQQILDGKSRAWFDKLPQVALKTEETCKKSF</sequence>
<dbReference type="EMBL" id="BKCJ010002443">
    <property type="protein sequence ID" value="GEU48592.1"/>
    <property type="molecule type" value="Genomic_DNA"/>
</dbReference>
<protein>
    <recommendedName>
        <fullName evidence="3">Reverse transcriptase domain-containing protein</fullName>
    </recommendedName>
</protein>
<dbReference type="AlphaFoldDB" id="A0A6L2KIV9"/>
<accession>A0A6L2KIV9</accession>
<feature type="compositionally biased region" description="Acidic residues" evidence="1">
    <location>
        <begin position="7"/>
        <end position="17"/>
    </location>
</feature>
<evidence type="ECO:0008006" key="3">
    <source>
        <dbReference type="Google" id="ProtNLM"/>
    </source>
</evidence>
<proteinExistence type="predicted"/>
<comment type="caution">
    <text evidence="2">The sequence shown here is derived from an EMBL/GenBank/DDBJ whole genome shotgun (WGS) entry which is preliminary data.</text>
</comment>
<feature type="region of interest" description="Disordered" evidence="1">
    <location>
        <begin position="1"/>
        <end position="43"/>
    </location>
</feature>
<feature type="compositionally biased region" description="Basic and acidic residues" evidence="1">
    <location>
        <begin position="18"/>
        <end position="38"/>
    </location>
</feature>
<organism evidence="2">
    <name type="scientific">Tanacetum cinerariifolium</name>
    <name type="common">Dalmatian daisy</name>
    <name type="synonym">Chrysanthemum cinerariifolium</name>
    <dbReference type="NCBI Taxonomy" id="118510"/>
    <lineage>
        <taxon>Eukaryota</taxon>
        <taxon>Viridiplantae</taxon>
        <taxon>Streptophyta</taxon>
        <taxon>Embryophyta</taxon>
        <taxon>Tracheophyta</taxon>
        <taxon>Spermatophyta</taxon>
        <taxon>Magnoliopsida</taxon>
        <taxon>eudicotyledons</taxon>
        <taxon>Gunneridae</taxon>
        <taxon>Pentapetalae</taxon>
        <taxon>asterids</taxon>
        <taxon>campanulids</taxon>
        <taxon>Asterales</taxon>
        <taxon>Asteraceae</taxon>
        <taxon>Asteroideae</taxon>
        <taxon>Anthemideae</taxon>
        <taxon>Anthemidinae</taxon>
        <taxon>Tanacetum</taxon>
    </lineage>
</organism>
<gene>
    <name evidence="2" type="ORF">Tci_020570</name>
</gene>